<evidence type="ECO:0000256" key="1">
    <source>
        <dbReference type="ARBA" id="ARBA00004651"/>
    </source>
</evidence>
<evidence type="ECO:0000256" key="7">
    <source>
        <dbReference type="SAM" id="Phobius"/>
    </source>
</evidence>
<keyword evidence="2" id="KW-0813">Transport</keyword>
<evidence type="ECO:0000256" key="2">
    <source>
        <dbReference type="ARBA" id="ARBA00022448"/>
    </source>
</evidence>
<feature type="domain" description="Major facilitator superfamily (MFS) profile" evidence="8">
    <location>
        <begin position="21"/>
        <end position="464"/>
    </location>
</feature>
<feature type="transmembrane region" description="Helical" evidence="7">
    <location>
        <begin position="119"/>
        <end position="137"/>
    </location>
</feature>
<feature type="transmembrane region" description="Helical" evidence="7">
    <location>
        <begin position="149"/>
        <end position="168"/>
    </location>
</feature>
<dbReference type="InterPro" id="IPR036259">
    <property type="entry name" value="MFS_trans_sf"/>
</dbReference>
<feature type="transmembrane region" description="Helical" evidence="7">
    <location>
        <begin position="275"/>
        <end position="299"/>
    </location>
</feature>
<protein>
    <submittedName>
        <fullName evidence="9">MFS transporter</fullName>
    </submittedName>
</protein>
<dbReference type="GO" id="GO:0022857">
    <property type="term" value="F:transmembrane transporter activity"/>
    <property type="evidence" value="ECO:0007669"/>
    <property type="project" value="InterPro"/>
</dbReference>
<dbReference type="EMBL" id="WUFV01000012">
    <property type="protein sequence ID" value="NEK17115.1"/>
    <property type="molecule type" value="Genomic_DNA"/>
</dbReference>
<evidence type="ECO:0000256" key="6">
    <source>
        <dbReference type="ARBA" id="ARBA00023136"/>
    </source>
</evidence>
<feature type="transmembrane region" description="Helical" evidence="7">
    <location>
        <begin position="370"/>
        <end position="391"/>
    </location>
</feature>
<feature type="transmembrane region" description="Helical" evidence="7">
    <location>
        <begin position="87"/>
        <end position="113"/>
    </location>
</feature>
<name>A0A7K3VIX3_RHILE</name>
<dbReference type="InterPro" id="IPR011701">
    <property type="entry name" value="MFS"/>
</dbReference>
<evidence type="ECO:0000313" key="9">
    <source>
        <dbReference type="EMBL" id="NEK17115.1"/>
    </source>
</evidence>
<evidence type="ECO:0000313" key="10">
    <source>
        <dbReference type="Proteomes" id="UP000471705"/>
    </source>
</evidence>
<gene>
    <name evidence="9" type="ORF">GR257_19925</name>
</gene>
<dbReference type="PANTHER" id="PTHR42718">
    <property type="entry name" value="MAJOR FACILITATOR SUPERFAMILY MULTIDRUG TRANSPORTER MFSC"/>
    <property type="match status" value="1"/>
</dbReference>
<keyword evidence="4 7" id="KW-0812">Transmembrane</keyword>
<accession>A0A7K3VIX3</accession>
<feature type="transmembrane region" description="Helical" evidence="7">
    <location>
        <begin position="412"/>
        <end position="428"/>
    </location>
</feature>
<dbReference type="Gene3D" id="1.20.1720.10">
    <property type="entry name" value="Multidrug resistance protein D"/>
    <property type="match status" value="1"/>
</dbReference>
<dbReference type="GO" id="GO:0005886">
    <property type="term" value="C:plasma membrane"/>
    <property type="evidence" value="ECO:0007669"/>
    <property type="project" value="UniProtKB-SubCell"/>
</dbReference>
<feature type="transmembrane region" description="Helical" evidence="7">
    <location>
        <begin position="20"/>
        <end position="43"/>
    </location>
</feature>
<dbReference type="CDD" id="cd17321">
    <property type="entry name" value="MFS_MMR_MDR_like"/>
    <property type="match status" value="1"/>
</dbReference>
<feature type="transmembrane region" description="Helical" evidence="7">
    <location>
        <begin position="305"/>
        <end position="328"/>
    </location>
</feature>
<evidence type="ECO:0000256" key="4">
    <source>
        <dbReference type="ARBA" id="ARBA00022692"/>
    </source>
</evidence>
<feature type="transmembrane region" description="Helical" evidence="7">
    <location>
        <begin position="174"/>
        <end position="196"/>
    </location>
</feature>
<feature type="transmembrane region" description="Helical" evidence="7">
    <location>
        <begin position="340"/>
        <end position="358"/>
    </location>
</feature>
<dbReference type="SUPFAM" id="SSF103473">
    <property type="entry name" value="MFS general substrate transporter"/>
    <property type="match status" value="1"/>
</dbReference>
<comment type="caution">
    <text evidence="9">The sequence shown here is derived from an EMBL/GenBank/DDBJ whole genome shotgun (WGS) entry which is preliminary data.</text>
</comment>
<feature type="transmembrane region" description="Helical" evidence="7">
    <location>
        <begin position="55"/>
        <end position="75"/>
    </location>
</feature>
<dbReference type="Pfam" id="PF07690">
    <property type="entry name" value="MFS_1"/>
    <property type="match status" value="1"/>
</dbReference>
<comment type="subcellular location">
    <subcellularLocation>
        <location evidence="1">Cell membrane</location>
        <topology evidence="1">Multi-pass membrane protein</topology>
    </subcellularLocation>
</comment>
<dbReference type="InterPro" id="IPR020846">
    <property type="entry name" value="MFS_dom"/>
</dbReference>
<feature type="transmembrane region" description="Helical" evidence="7">
    <location>
        <begin position="208"/>
        <end position="226"/>
    </location>
</feature>
<organism evidence="9 10">
    <name type="scientific">Rhizobium leguminosarum</name>
    <dbReference type="NCBI Taxonomy" id="384"/>
    <lineage>
        <taxon>Bacteria</taxon>
        <taxon>Pseudomonadati</taxon>
        <taxon>Pseudomonadota</taxon>
        <taxon>Alphaproteobacteria</taxon>
        <taxon>Hyphomicrobiales</taxon>
        <taxon>Rhizobiaceae</taxon>
        <taxon>Rhizobium/Agrobacterium group</taxon>
        <taxon>Rhizobium</taxon>
    </lineage>
</organism>
<dbReference type="Gene3D" id="1.20.1250.20">
    <property type="entry name" value="MFS general substrate transporter like domains"/>
    <property type="match status" value="1"/>
</dbReference>
<dbReference type="AlphaFoldDB" id="A0A7K3VIX3"/>
<dbReference type="PROSITE" id="PS50850">
    <property type="entry name" value="MFS"/>
    <property type="match status" value="1"/>
</dbReference>
<evidence type="ECO:0000256" key="3">
    <source>
        <dbReference type="ARBA" id="ARBA00022475"/>
    </source>
</evidence>
<proteinExistence type="predicted"/>
<dbReference type="PANTHER" id="PTHR42718:SF46">
    <property type="entry name" value="BLR6921 PROTEIN"/>
    <property type="match status" value="1"/>
</dbReference>
<keyword evidence="5 7" id="KW-1133">Transmembrane helix</keyword>
<reference evidence="9 10" key="1">
    <citation type="submission" date="2019-12" db="EMBL/GenBank/DDBJ databases">
        <title>Rhizobium genotypes associated with high levels of biological nitrogen fixation by grain legumes in a temperate-maritime cropping system.</title>
        <authorList>
            <person name="Maluk M."/>
            <person name="Francesc Ferrando Molina F."/>
            <person name="Lopez Del Egido L."/>
            <person name="Lafos M."/>
            <person name="Langarica-Fuentes A."/>
            <person name="Gebre Yohannes G."/>
            <person name="Young M.W."/>
            <person name="Martin P."/>
            <person name="Gantlett R."/>
            <person name="Kenicer G."/>
            <person name="Hawes C."/>
            <person name="Begg G.S."/>
            <person name="Quilliam R.S."/>
            <person name="Squire G.R."/>
            <person name="Poole P.S."/>
            <person name="Young P.W."/>
            <person name="Iannetta P.M."/>
            <person name="James E.K."/>
        </authorList>
    </citation>
    <scope>NUCLEOTIDE SEQUENCE [LARGE SCALE GENOMIC DNA]</scope>
    <source>
        <strain evidence="9 10">JHI54</strain>
    </source>
</reference>
<feature type="transmembrane region" description="Helical" evidence="7">
    <location>
        <begin position="434"/>
        <end position="457"/>
    </location>
</feature>
<evidence type="ECO:0000259" key="8">
    <source>
        <dbReference type="PROSITE" id="PS50850"/>
    </source>
</evidence>
<keyword evidence="3" id="KW-1003">Cell membrane</keyword>
<feature type="transmembrane region" description="Helical" evidence="7">
    <location>
        <begin position="232"/>
        <end position="255"/>
    </location>
</feature>
<sequence>MATSKGGPVSLNSARLRSALALATILTAQLMLTMDFLIVLVALPKIQTELGFTPAGLSWVPNAFALAFGGLLLLGGRLGDIYGQVKAFKIGIAIFVAASLLGGVAGIPLLLIAARVLQGMGAALAGPSVLALITTMARDETERNRGLSLFISISSVGASVGLILGGALTDLLSWRWSLLINVPIGAVVLVLIGRLVKETDPKPARLDIAGALTATLGSVALVYAFISAAEHGWTAASTVVSFAISVGLLVSFFRIETLAAEPLLDLSLLQNRPRLGGLAVMAIIVGMHFSMLFLIVQYLQKVLGFAPLAAGLAYLPLSVTIFTISPAMPRFIVRFGPRPLLAVGGVLVAASFVGFAMLDGDSSYFPDVFVPLVVHAVGVALIFAPGTVAIMEGVPDEHAGAASGLLQMDQQVGGALGLAIIAAVYAGNSMPSEFTIGLGTAFAVAAAVSLLATVIAIRTVRRKRPSTGTEIPEPQAVHF</sequence>
<dbReference type="Proteomes" id="UP000471705">
    <property type="component" value="Unassembled WGS sequence"/>
</dbReference>
<keyword evidence="6 7" id="KW-0472">Membrane</keyword>
<evidence type="ECO:0000256" key="5">
    <source>
        <dbReference type="ARBA" id="ARBA00022989"/>
    </source>
</evidence>